<evidence type="ECO:0000259" key="6">
    <source>
        <dbReference type="PROSITE" id="PS50995"/>
    </source>
</evidence>
<evidence type="ECO:0000256" key="5">
    <source>
        <dbReference type="ARBA" id="ARBA00023163"/>
    </source>
</evidence>
<keyword evidence="4" id="KW-0238">DNA-binding</keyword>
<evidence type="ECO:0000256" key="2">
    <source>
        <dbReference type="ARBA" id="ARBA00022490"/>
    </source>
</evidence>
<dbReference type="OrthoDB" id="9806864at2"/>
<dbReference type="SMART" id="SM00347">
    <property type="entry name" value="HTH_MARR"/>
    <property type="match status" value="1"/>
</dbReference>
<gene>
    <name evidence="7" type="ORF">PMES_01245</name>
</gene>
<dbReference type="InterPro" id="IPR036388">
    <property type="entry name" value="WH-like_DNA-bd_sf"/>
</dbReference>
<keyword evidence="7" id="KW-0328">Glycosyltransferase</keyword>
<dbReference type="Gene3D" id="1.10.10.10">
    <property type="entry name" value="Winged helix-like DNA-binding domain superfamily/Winged helix DNA-binding domain"/>
    <property type="match status" value="1"/>
</dbReference>
<dbReference type="RefSeq" id="WP_159964639.1">
    <property type="nucleotide sequence ID" value="NZ_APKE01000014.1"/>
</dbReference>
<comment type="caution">
    <text evidence="7">The sequence shown here is derived from an EMBL/GenBank/DDBJ whole genome shotgun (WGS) entry which is preliminary data.</text>
</comment>
<evidence type="ECO:0000256" key="4">
    <source>
        <dbReference type="ARBA" id="ARBA00023125"/>
    </source>
</evidence>
<name>A0A921TD81_9RHOB</name>
<dbReference type="InterPro" id="IPR039422">
    <property type="entry name" value="MarR/SlyA-like"/>
</dbReference>
<proteinExistence type="predicted"/>
<keyword evidence="5" id="KW-0804">Transcription</keyword>
<dbReference type="PANTHER" id="PTHR33164">
    <property type="entry name" value="TRANSCRIPTIONAL REGULATOR, MARR FAMILY"/>
    <property type="match status" value="1"/>
</dbReference>
<keyword evidence="8" id="KW-1185">Reference proteome</keyword>
<dbReference type="GO" id="GO:0006950">
    <property type="term" value="P:response to stress"/>
    <property type="evidence" value="ECO:0007669"/>
    <property type="project" value="TreeGrafter"/>
</dbReference>
<dbReference type="GO" id="GO:0005737">
    <property type="term" value="C:cytoplasm"/>
    <property type="evidence" value="ECO:0007669"/>
    <property type="project" value="UniProtKB-SubCell"/>
</dbReference>
<accession>A0A921TD81</accession>
<evidence type="ECO:0000313" key="8">
    <source>
        <dbReference type="Proteomes" id="UP000698242"/>
    </source>
</evidence>
<feature type="domain" description="HTH marR-type" evidence="6">
    <location>
        <begin position="26"/>
        <end position="156"/>
    </location>
</feature>
<dbReference type="GO" id="GO:0017061">
    <property type="term" value="F:S-methyl-5-thioadenosine phosphorylase activity"/>
    <property type="evidence" value="ECO:0007669"/>
    <property type="project" value="UniProtKB-EC"/>
</dbReference>
<dbReference type="GO" id="GO:0003700">
    <property type="term" value="F:DNA-binding transcription factor activity"/>
    <property type="evidence" value="ECO:0007669"/>
    <property type="project" value="InterPro"/>
</dbReference>
<evidence type="ECO:0000256" key="1">
    <source>
        <dbReference type="ARBA" id="ARBA00004496"/>
    </source>
</evidence>
<dbReference type="PANTHER" id="PTHR33164:SF5">
    <property type="entry name" value="ORGANIC HYDROPEROXIDE RESISTANCE TRANSCRIPTIONAL REGULATOR"/>
    <property type="match status" value="1"/>
</dbReference>
<dbReference type="InterPro" id="IPR036390">
    <property type="entry name" value="WH_DNA-bd_sf"/>
</dbReference>
<dbReference type="EMBL" id="APKE01000014">
    <property type="protein sequence ID" value="KAF0676513.1"/>
    <property type="molecule type" value="Genomic_DNA"/>
</dbReference>
<protein>
    <submittedName>
        <fullName evidence="7">5'-methylthioadenosine phosphorylase</fullName>
        <ecNumber evidence="7">2.4.2.28</ecNumber>
    </submittedName>
</protein>
<dbReference type="AlphaFoldDB" id="A0A921TD81"/>
<reference evidence="7" key="1">
    <citation type="submission" date="2013-03" db="EMBL/GenBank/DDBJ databases">
        <title>Genome Sequence of the Profundibacterium mesophilum strain KAUST100406-0324T from Red Sea, a novel genus in the family Rhodobacteraceae.</title>
        <authorList>
            <person name="Essack M."/>
            <person name="Alam I."/>
            <person name="Lafi F."/>
            <person name="Alawi W."/>
            <person name="Kamanu F."/>
            <person name="Al-Suwailem A."/>
            <person name="Lee O.O."/>
            <person name="Xu Y."/>
            <person name="Bajic V."/>
            <person name="Qian P.-Y."/>
            <person name="Archer J."/>
        </authorList>
    </citation>
    <scope>NUCLEOTIDE SEQUENCE</scope>
    <source>
        <strain evidence="7">KAUST100406-0324</strain>
    </source>
</reference>
<dbReference type="InterPro" id="IPR000835">
    <property type="entry name" value="HTH_MarR-typ"/>
</dbReference>
<keyword evidence="3" id="KW-0805">Transcription regulation</keyword>
<organism evidence="7 8">
    <name type="scientific">Profundibacterium mesophilum KAUST100406-0324</name>
    <dbReference type="NCBI Taxonomy" id="1037889"/>
    <lineage>
        <taxon>Bacteria</taxon>
        <taxon>Pseudomonadati</taxon>
        <taxon>Pseudomonadota</taxon>
        <taxon>Alphaproteobacteria</taxon>
        <taxon>Rhodobacterales</taxon>
        <taxon>Roseobacteraceae</taxon>
        <taxon>Profundibacterium</taxon>
    </lineage>
</organism>
<sequence>MDKSYMSQQAEAVMTLSDATSSLALEDQLCFALYSATNAITRSYRPLLDELGLTYPQYLVMLVLWDHDSLPIARIAAKLKLASNAIGPLVERLQEKGLASRTPDQHDRRVMNVAATQAGQALKARAGVAQAKVVCRTTLDPEEFATLRGKLVDLVTRMELSDGMEPDETKIRAVREETGRA</sequence>
<dbReference type="SUPFAM" id="SSF46785">
    <property type="entry name" value="Winged helix' DNA-binding domain"/>
    <property type="match status" value="1"/>
</dbReference>
<dbReference type="Proteomes" id="UP000698242">
    <property type="component" value="Unassembled WGS sequence"/>
</dbReference>
<comment type="subcellular location">
    <subcellularLocation>
        <location evidence="1">Cytoplasm</location>
    </subcellularLocation>
</comment>
<keyword evidence="7" id="KW-0808">Transferase</keyword>
<dbReference type="EC" id="2.4.2.28" evidence="7"/>
<evidence type="ECO:0000256" key="3">
    <source>
        <dbReference type="ARBA" id="ARBA00023015"/>
    </source>
</evidence>
<dbReference type="InterPro" id="IPR055166">
    <property type="entry name" value="Transc_reg_Sar_Rot_HTH"/>
</dbReference>
<evidence type="ECO:0000313" key="7">
    <source>
        <dbReference type="EMBL" id="KAF0676513.1"/>
    </source>
</evidence>
<dbReference type="Pfam" id="PF22381">
    <property type="entry name" value="Staph_reg_Sar_Rot"/>
    <property type="match status" value="1"/>
</dbReference>
<dbReference type="PROSITE" id="PS50995">
    <property type="entry name" value="HTH_MARR_2"/>
    <property type="match status" value="1"/>
</dbReference>
<keyword evidence="2" id="KW-0963">Cytoplasm</keyword>